<evidence type="ECO:0000313" key="2">
    <source>
        <dbReference type="Proteomes" id="UP001458880"/>
    </source>
</evidence>
<comment type="caution">
    <text evidence="1">The sequence shown here is derived from an EMBL/GenBank/DDBJ whole genome shotgun (WGS) entry which is preliminary data.</text>
</comment>
<accession>A0AAW1IZV4</accession>
<gene>
    <name evidence="1" type="ORF">QE152_g32196</name>
</gene>
<protein>
    <submittedName>
        <fullName evidence="1">Uncharacterized protein</fullName>
    </submittedName>
</protein>
<name>A0AAW1IZV4_POPJA</name>
<dbReference type="AlphaFoldDB" id="A0AAW1IZV4"/>
<reference evidence="1 2" key="1">
    <citation type="journal article" date="2024" name="BMC Genomics">
        <title>De novo assembly and annotation of Popillia japonica's genome with initial clues to its potential as an invasive pest.</title>
        <authorList>
            <person name="Cucini C."/>
            <person name="Boschi S."/>
            <person name="Funari R."/>
            <person name="Cardaioli E."/>
            <person name="Iannotti N."/>
            <person name="Marturano G."/>
            <person name="Paoli F."/>
            <person name="Bruttini M."/>
            <person name="Carapelli A."/>
            <person name="Frati F."/>
            <person name="Nardi F."/>
        </authorList>
    </citation>
    <scope>NUCLEOTIDE SEQUENCE [LARGE SCALE GENOMIC DNA]</scope>
    <source>
        <strain evidence="1">DMR45628</strain>
    </source>
</reference>
<dbReference type="EMBL" id="JASPKY010000465">
    <property type="protein sequence ID" value="KAK9695994.1"/>
    <property type="molecule type" value="Genomic_DNA"/>
</dbReference>
<evidence type="ECO:0000313" key="1">
    <source>
        <dbReference type="EMBL" id="KAK9695994.1"/>
    </source>
</evidence>
<organism evidence="1 2">
    <name type="scientific">Popillia japonica</name>
    <name type="common">Japanese beetle</name>
    <dbReference type="NCBI Taxonomy" id="7064"/>
    <lineage>
        <taxon>Eukaryota</taxon>
        <taxon>Metazoa</taxon>
        <taxon>Ecdysozoa</taxon>
        <taxon>Arthropoda</taxon>
        <taxon>Hexapoda</taxon>
        <taxon>Insecta</taxon>
        <taxon>Pterygota</taxon>
        <taxon>Neoptera</taxon>
        <taxon>Endopterygota</taxon>
        <taxon>Coleoptera</taxon>
        <taxon>Polyphaga</taxon>
        <taxon>Scarabaeiformia</taxon>
        <taxon>Scarabaeidae</taxon>
        <taxon>Rutelinae</taxon>
        <taxon>Popillia</taxon>
    </lineage>
</organism>
<dbReference type="Proteomes" id="UP001458880">
    <property type="component" value="Unassembled WGS sequence"/>
</dbReference>
<keyword evidence="2" id="KW-1185">Reference proteome</keyword>
<sequence>MGETRVKRISSNYDGNSFWMDVRIRLKVDFIYNCVGCNGVEQPNFIQLPTCAKPQMKFGEKTNPFCGESFLGEDQSVFRRKRLPIDQLFTLRKLVQKL</sequence>
<proteinExistence type="predicted"/>